<evidence type="ECO:0008006" key="4">
    <source>
        <dbReference type="Google" id="ProtNLM"/>
    </source>
</evidence>
<evidence type="ECO:0000313" key="3">
    <source>
        <dbReference type="Proteomes" id="UP001057702"/>
    </source>
</evidence>
<keyword evidence="1" id="KW-0732">Signal</keyword>
<name>A0ABT1PRS2_9ACTN</name>
<sequence length="77" mass="7696">MSRHTCKRACARVAAVLTTAPVLCLGLVAPSASAATEAGTVGSVCHTDPRDGGYHCDPIDSASGLSSVLDGVDRVLG</sequence>
<proteinExistence type="predicted"/>
<feature type="chain" id="PRO_5047490062" description="Chaplin domain-containing protein" evidence="1">
    <location>
        <begin position="35"/>
        <end position="77"/>
    </location>
</feature>
<dbReference type="Proteomes" id="UP001057702">
    <property type="component" value="Unassembled WGS sequence"/>
</dbReference>
<feature type="signal peptide" evidence="1">
    <location>
        <begin position="1"/>
        <end position="34"/>
    </location>
</feature>
<protein>
    <recommendedName>
        <fullName evidence="4">Chaplin domain-containing protein</fullName>
    </recommendedName>
</protein>
<gene>
    <name evidence="2" type="ORF">NGB36_01150</name>
</gene>
<accession>A0ABT1PRS2</accession>
<dbReference type="RefSeq" id="WP_255918105.1">
    <property type="nucleotide sequence ID" value="NZ_JANFNG010000001.1"/>
</dbReference>
<comment type="caution">
    <text evidence="2">The sequence shown here is derived from an EMBL/GenBank/DDBJ whole genome shotgun (WGS) entry which is preliminary data.</text>
</comment>
<dbReference type="EMBL" id="JANFNG010000001">
    <property type="protein sequence ID" value="MCQ4079252.1"/>
    <property type="molecule type" value="Genomic_DNA"/>
</dbReference>
<evidence type="ECO:0000313" key="2">
    <source>
        <dbReference type="EMBL" id="MCQ4079252.1"/>
    </source>
</evidence>
<organism evidence="2 3">
    <name type="scientific">Streptomyces humicola</name>
    <dbReference type="NCBI Taxonomy" id="2953240"/>
    <lineage>
        <taxon>Bacteria</taxon>
        <taxon>Bacillati</taxon>
        <taxon>Actinomycetota</taxon>
        <taxon>Actinomycetes</taxon>
        <taxon>Kitasatosporales</taxon>
        <taxon>Streptomycetaceae</taxon>
        <taxon>Streptomyces</taxon>
    </lineage>
</organism>
<evidence type="ECO:0000256" key="1">
    <source>
        <dbReference type="SAM" id="SignalP"/>
    </source>
</evidence>
<keyword evidence="3" id="KW-1185">Reference proteome</keyword>
<reference evidence="2" key="1">
    <citation type="submission" date="2022-06" db="EMBL/GenBank/DDBJ databases">
        <title>Draft genome sequence of Streptomyces sp. RB6PN25 isolated from peat swamp forest in Thailand.</title>
        <authorList>
            <person name="Duangmal K."/>
            <person name="Klaysubun C."/>
        </authorList>
    </citation>
    <scope>NUCLEOTIDE SEQUENCE</scope>
    <source>
        <strain evidence="2">RB6PN25</strain>
    </source>
</reference>